<evidence type="ECO:0000313" key="3">
    <source>
        <dbReference type="Proteomes" id="UP000014500"/>
    </source>
</evidence>
<sequence length="622" mass="70163">MDVKFLSNKWWNTICKKLTGSIVFIDSSAAECLHWCGGLNRLWSAGANDVKEFSSFESGTSTQKKSVFILTKPIIDITETTLNDVIRNSNFEHCIILTTVHPSVQKFAIHDNDDIRSESEILQQIKDNIVRWMGNTSYIVEIECHPIFLASLCPVLFITPTFSRLFPTLTTDLDLPSLPRKASELELQNLPKNLMMELMVTFVHCFNNLLEELNVKEDFFTIGQFSKLIASQLDALPAAKTRRKSASSKISVLFIDRTLDLVGPTSHGIDTLMDRIMNMLPKLPNHSTDVAIDMYPLCAAPKLPDTELIAPGCLAPDINDTEGASVLNSLMLKKHKESLMEMNRHLVEAVTKEKLTSSKPLKVGRLNADTLENHLKLFKCKIEPISHHFGLLQQASAVIQSLKHSNNSHMDQLYGIEKGLLHSLEEEIVGANALAQIIQLIETRKDRSLNVNDILILLIHVYSLVVSDLEDEFYIEKLFSKLQDIGRARQDLKKYRLIFEPGGRAQPACYMPLLRQVVDDIFHPQRPEIPDIEYKSMGLRDMFKSGISLFLNVNKPQPSDNPMFLLFVVGGLTSSEVRLLKDTISARKPNLPVLIGTTHITKPEDILNHLLSPEYFSNLEDL</sequence>
<dbReference type="GO" id="GO:0016192">
    <property type="term" value="P:vesicle-mediated transport"/>
    <property type="evidence" value="ECO:0007669"/>
    <property type="project" value="InterPro"/>
</dbReference>
<dbReference type="Gene3D" id="3.40.50.1910">
    <property type="match status" value="1"/>
</dbReference>
<dbReference type="OMA" id="FHEYESL"/>
<proteinExistence type="inferred from homology"/>
<dbReference type="EnsemblMetazoa" id="SMAR010544-RA">
    <property type="protein sequence ID" value="SMAR010544-PA"/>
    <property type="gene ID" value="SMAR010544"/>
</dbReference>
<dbReference type="STRING" id="126957.T1J9Z1"/>
<dbReference type="PANTHER" id="PTHR11679">
    <property type="entry name" value="VESICLE PROTEIN SORTING-ASSOCIATED"/>
    <property type="match status" value="1"/>
</dbReference>
<keyword evidence="3" id="KW-1185">Reference proteome</keyword>
<dbReference type="eggNOG" id="ENOG502QQIB">
    <property type="taxonomic scope" value="Eukaryota"/>
</dbReference>
<dbReference type="HOGENOM" id="CLU_027230_1_0_1"/>
<dbReference type="InterPro" id="IPR001619">
    <property type="entry name" value="Sec1-like"/>
</dbReference>
<dbReference type="InterPro" id="IPR036045">
    <property type="entry name" value="Sec1-like_sf"/>
</dbReference>
<dbReference type="Pfam" id="PF00995">
    <property type="entry name" value="Sec1"/>
    <property type="match status" value="1"/>
</dbReference>
<accession>T1J9Z1</accession>
<name>T1J9Z1_STRMM</name>
<reference evidence="2" key="2">
    <citation type="submission" date="2015-02" db="UniProtKB">
        <authorList>
            <consortium name="EnsemblMetazoa"/>
        </authorList>
    </citation>
    <scope>IDENTIFICATION</scope>
</reference>
<evidence type="ECO:0000313" key="2">
    <source>
        <dbReference type="EnsemblMetazoa" id="SMAR010544-PA"/>
    </source>
</evidence>
<dbReference type="AlphaFoldDB" id="T1J9Z1"/>
<comment type="similarity">
    <text evidence="1">Belongs to the STXBP/unc-18/SEC1 family.</text>
</comment>
<dbReference type="InterPro" id="IPR027482">
    <property type="entry name" value="Sec1-like_dom2"/>
</dbReference>
<dbReference type="SUPFAM" id="SSF56815">
    <property type="entry name" value="Sec1/munc18-like (SM) proteins"/>
    <property type="match status" value="1"/>
</dbReference>
<dbReference type="EMBL" id="JH431980">
    <property type="status" value="NOT_ANNOTATED_CDS"/>
    <property type="molecule type" value="Genomic_DNA"/>
</dbReference>
<dbReference type="PhylomeDB" id="T1J9Z1"/>
<reference evidence="3" key="1">
    <citation type="submission" date="2011-05" db="EMBL/GenBank/DDBJ databases">
        <authorList>
            <person name="Richards S.R."/>
            <person name="Qu J."/>
            <person name="Jiang H."/>
            <person name="Jhangiani S.N."/>
            <person name="Agravi P."/>
            <person name="Goodspeed R."/>
            <person name="Gross S."/>
            <person name="Mandapat C."/>
            <person name="Jackson L."/>
            <person name="Mathew T."/>
            <person name="Pu L."/>
            <person name="Thornton R."/>
            <person name="Saada N."/>
            <person name="Wilczek-Boney K.B."/>
            <person name="Lee S."/>
            <person name="Kovar C."/>
            <person name="Wu Y."/>
            <person name="Scherer S.E."/>
            <person name="Worley K.C."/>
            <person name="Muzny D.M."/>
            <person name="Gibbs R."/>
        </authorList>
    </citation>
    <scope>NUCLEOTIDE SEQUENCE</scope>
    <source>
        <strain evidence="3">Brora</strain>
    </source>
</reference>
<organism evidence="2 3">
    <name type="scientific">Strigamia maritima</name>
    <name type="common">European centipede</name>
    <name type="synonym">Geophilus maritimus</name>
    <dbReference type="NCBI Taxonomy" id="126957"/>
    <lineage>
        <taxon>Eukaryota</taxon>
        <taxon>Metazoa</taxon>
        <taxon>Ecdysozoa</taxon>
        <taxon>Arthropoda</taxon>
        <taxon>Myriapoda</taxon>
        <taxon>Chilopoda</taxon>
        <taxon>Pleurostigmophora</taxon>
        <taxon>Geophilomorpha</taxon>
        <taxon>Linotaeniidae</taxon>
        <taxon>Strigamia</taxon>
    </lineage>
</organism>
<evidence type="ECO:0000256" key="1">
    <source>
        <dbReference type="ARBA" id="ARBA00009884"/>
    </source>
</evidence>
<protein>
    <recommendedName>
        <fullName evidence="4">Sec1 family domain-containing protein 2</fullName>
    </recommendedName>
</protein>
<evidence type="ECO:0008006" key="4">
    <source>
        <dbReference type="Google" id="ProtNLM"/>
    </source>
</evidence>
<dbReference type="Proteomes" id="UP000014500">
    <property type="component" value="Unassembled WGS sequence"/>
</dbReference>